<evidence type="ECO:0000313" key="2">
    <source>
        <dbReference type="Proteomes" id="UP000006514"/>
    </source>
</evidence>
<dbReference type="AlphaFoldDB" id="J0LIS2"/>
<dbReference type="KEGG" id="adl:AURDEDRAFT_116083"/>
<dbReference type="InParanoid" id="J0LIS2"/>
<reference evidence="2" key="1">
    <citation type="journal article" date="2012" name="Science">
        <title>The Paleozoic origin of enzymatic lignin decomposition reconstructed from 31 fungal genomes.</title>
        <authorList>
            <person name="Floudas D."/>
            <person name="Binder M."/>
            <person name="Riley R."/>
            <person name="Barry K."/>
            <person name="Blanchette R.A."/>
            <person name="Henrissat B."/>
            <person name="Martinez A.T."/>
            <person name="Otillar R."/>
            <person name="Spatafora J.W."/>
            <person name="Yadav J.S."/>
            <person name="Aerts A."/>
            <person name="Benoit I."/>
            <person name="Boyd A."/>
            <person name="Carlson A."/>
            <person name="Copeland A."/>
            <person name="Coutinho P.M."/>
            <person name="de Vries R.P."/>
            <person name="Ferreira P."/>
            <person name="Findley K."/>
            <person name="Foster B."/>
            <person name="Gaskell J."/>
            <person name="Glotzer D."/>
            <person name="Gorecki P."/>
            <person name="Heitman J."/>
            <person name="Hesse C."/>
            <person name="Hori C."/>
            <person name="Igarashi K."/>
            <person name="Jurgens J.A."/>
            <person name="Kallen N."/>
            <person name="Kersten P."/>
            <person name="Kohler A."/>
            <person name="Kuees U."/>
            <person name="Kumar T.K.A."/>
            <person name="Kuo A."/>
            <person name="LaButti K."/>
            <person name="Larrondo L.F."/>
            <person name="Lindquist E."/>
            <person name="Ling A."/>
            <person name="Lombard V."/>
            <person name="Lucas S."/>
            <person name="Lundell T."/>
            <person name="Martin R."/>
            <person name="McLaughlin D.J."/>
            <person name="Morgenstern I."/>
            <person name="Morin E."/>
            <person name="Murat C."/>
            <person name="Nagy L.G."/>
            <person name="Nolan M."/>
            <person name="Ohm R.A."/>
            <person name="Patyshakuliyeva A."/>
            <person name="Rokas A."/>
            <person name="Ruiz-Duenas F.J."/>
            <person name="Sabat G."/>
            <person name="Salamov A."/>
            <person name="Samejima M."/>
            <person name="Schmutz J."/>
            <person name="Slot J.C."/>
            <person name="St John F."/>
            <person name="Stenlid J."/>
            <person name="Sun H."/>
            <person name="Sun S."/>
            <person name="Syed K."/>
            <person name="Tsang A."/>
            <person name="Wiebenga A."/>
            <person name="Young D."/>
            <person name="Pisabarro A."/>
            <person name="Eastwood D.C."/>
            <person name="Martin F."/>
            <person name="Cullen D."/>
            <person name="Grigoriev I.V."/>
            <person name="Hibbett D.S."/>
        </authorList>
    </citation>
    <scope>NUCLEOTIDE SEQUENCE [LARGE SCALE GENOMIC DNA]</scope>
    <source>
        <strain evidence="2">TFB10046</strain>
    </source>
</reference>
<dbReference type="Proteomes" id="UP000006514">
    <property type="component" value="Unassembled WGS sequence"/>
</dbReference>
<name>J0LIS2_AURST</name>
<gene>
    <name evidence="1" type="ORF">AURDEDRAFT_116083</name>
</gene>
<proteinExistence type="predicted"/>
<protein>
    <submittedName>
        <fullName evidence="1">Uncharacterized protein</fullName>
    </submittedName>
</protein>
<dbReference type="EMBL" id="JH687812">
    <property type="protein sequence ID" value="EJD39516.1"/>
    <property type="molecule type" value="Genomic_DNA"/>
</dbReference>
<sequence length="154" mass="18004">MLLRDVDGVLYLPWYRDSKDDVGEFFVSPFEQIEKETGYKFEKQPYRLVQRYVRVDPETHQPRCVVSLAPKATVDPFYISFDVLWTKLNERWFDAHQRMTMWFACEAVATDAAARANAQAVWMTLPDAQDKLGTQGRRSLPDCAVLKQFACMRR</sequence>
<accession>J0LIS2</accession>
<evidence type="ECO:0000313" key="1">
    <source>
        <dbReference type="EMBL" id="EJD39516.1"/>
    </source>
</evidence>
<keyword evidence="2" id="KW-1185">Reference proteome</keyword>
<organism evidence="1 2">
    <name type="scientific">Auricularia subglabra (strain TFB-10046 / SS5)</name>
    <name type="common">White-rot fungus</name>
    <name type="synonym">Auricularia delicata (strain TFB10046)</name>
    <dbReference type="NCBI Taxonomy" id="717982"/>
    <lineage>
        <taxon>Eukaryota</taxon>
        <taxon>Fungi</taxon>
        <taxon>Dikarya</taxon>
        <taxon>Basidiomycota</taxon>
        <taxon>Agaricomycotina</taxon>
        <taxon>Agaricomycetes</taxon>
        <taxon>Auriculariales</taxon>
        <taxon>Auriculariaceae</taxon>
        <taxon>Auricularia</taxon>
    </lineage>
</organism>